<dbReference type="AlphaFoldDB" id="A0AAW1T1D5"/>
<sequence length="532" mass="58382">MTQHADATLPDGLTNAQQELPRHVQGLVEAMFPSQQCSPDKIAQLISQVMKFWLQHLHRFAHSLAAPVIQIWTEFIGRSSGWLQNLNRRCLSTIEKSDSPTLTMHSLMTVRLAMVCNVTLSGADEDELKACLDTILSQRPLELQLVAEMLARPGLMASPKLRRQAANQLLPLLYEHAASAVHDLEMEAKCTFIGRLQTAALIFLAECCSARMSLNPEPILQQLLLSTWGGILRRCDDELANVHLMALFAVLCGMVQAEAAQDGFERPSAVLEQLVALLAGLVQSSSPGPQLHLEQLAWQAGSRSVHGSVADMAVSAVSCRLLRLAQNSQVPKETLSSRAAVLQETIIQAHTETASPGLLQLLNKGEELLLFLQKASAHHLVDVASLTTHVLDCLASIYQLPQADACRAKALRMLQHLYTPGDDASWLSSLAAVIEDGQLWNSKAGANVASLLGAYASLESQPQALFHPTMTVSAWNVKHAAMQGFLCFMRASSTDFHKMLPSAIYDPGNLQSAKTMYFVHLLKQYMEQRWHA</sequence>
<protein>
    <submittedName>
        <fullName evidence="1">Uncharacterized protein</fullName>
    </submittedName>
</protein>
<evidence type="ECO:0000313" key="1">
    <source>
        <dbReference type="EMBL" id="KAK9862728.1"/>
    </source>
</evidence>
<keyword evidence="2" id="KW-1185">Reference proteome</keyword>
<evidence type="ECO:0000313" key="2">
    <source>
        <dbReference type="Proteomes" id="UP001485043"/>
    </source>
</evidence>
<accession>A0AAW1T1D5</accession>
<proteinExistence type="predicted"/>
<organism evidence="1 2">
    <name type="scientific">Apatococcus fuscideae</name>
    <dbReference type="NCBI Taxonomy" id="2026836"/>
    <lineage>
        <taxon>Eukaryota</taxon>
        <taxon>Viridiplantae</taxon>
        <taxon>Chlorophyta</taxon>
        <taxon>core chlorophytes</taxon>
        <taxon>Trebouxiophyceae</taxon>
        <taxon>Chlorellales</taxon>
        <taxon>Chlorellaceae</taxon>
        <taxon>Apatococcus</taxon>
    </lineage>
</organism>
<name>A0AAW1T1D5_9CHLO</name>
<comment type="caution">
    <text evidence="1">The sequence shown here is derived from an EMBL/GenBank/DDBJ whole genome shotgun (WGS) entry which is preliminary data.</text>
</comment>
<gene>
    <name evidence="1" type="ORF">WJX84_002231</name>
</gene>
<dbReference type="EMBL" id="JALJOV010000564">
    <property type="protein sequence ID" value="KAK9862728.1"/>
    <property type="molecule type" value="Genomic_DNA"/>
</dbReference>
<reference evidence="1 2" key="1">
    <citation type="journal article" date="2024" name="Nat. Commun.">
        <title>Phylogenomics reveals the evolutionary origins of lichenization in chlorophyte algae.</title>
        <authorList>
            <person name="Puginier C."/>
            <person name="Libourel C."/>
            <person name="Otte J."/>
            <person name="Skaloud P."/>
            <person name="Haon M."/>
            <person name="Grisel S."/>
            <person name="Petersen M."/>
            <person name="Berrin J.G."/>
            <person name="Delaux P.M."/>
            <person name="Dal Grande F."/>
            <person name="Keller J."/>
        </authorList>
    </citation>
    <scope>NUCLEOTIDE SEQUENCE [LARGE SCALE GENOMIC DNA]</scope>
    <source>
        <strain evidence="1 2">SAG 2523</strain>
    </source>
</reference>
<dbReference type="Proteomes" id="UP001485043">
    <property type="component" value="Unassembled WGS sequence"/>
</dbReference>